<evidence type="ECO:0000259" key="1">
    <source>
        <dbReference type="PROSITE" id="PS50879"/>
    </source>
</evidence>
<dbReference type="Pfam" id="PF00075">
    <property type="entry name" value="RNase_H"/>
    <property type="match status" value="1"/>
</dbReference>
<dbReference type="Gene3D" id="3.30.420.10">
    <property type="entry name" value="Ribonuclease H-like superfamily/Ribonuclease H"/>
    <property type="match status" value="1"/>
</dbReference>
<accession>A0AAD5FCM0</accession>
<organism evidence="2 3">
    <name type="scientific">Silurus asotus</name>
    <name type="common">Amur catfish</name>
    <name type="synonym">Parasilurus asotus</name>
    <dbReference type="NCBI Taxonomy" id="30991"/>
    <lineage>
        <taxon>Eukaryota</taxon>
        <taxon>Metazoa</taxon>
        <taxon>Chordata</taxon>
        <taxon>Craniata</taxon>
        <taxon>Vertebrata</taxon>
        <taxon>Euteleostomi</taxon>
        <taxon>Actinopterygii</taxon>
        <taxon>Neopterygii</taxon>
        <taxon>Teleostei</taxon>
        <taxon>Ostariophysi</taxon>
        <taxon>Siluriformes</taxon>
        <taxon>Siluridae</taxon>
        <taxon>Silurus</taxon>
    </lineage>
</organism>
<comment type="caution">
    <text evidence="2">The sequence shown here is derived from an EMBL/GenBank/DDBJ whole genome shotgun (WGS) entry which is preliminary data.</text>
</comment>
<reference evidence="2" key="1">
    <citation type="submission" date="2018-07" db="EMBL/GenBank/DDBJ databases">
        <title>Comparative genomics of catfishes provides insights into carnivory and benthic adaptation.</title>
        <authorList>
            <person name="Zhang Y."/>
            <person name="Wang D."/>
            <person name="Peng Z."/>
            <person name="Zheng S."/>
            <person name="Shao F."/>
            <person name="Tao W."/>
        </authorList>
    </citation>
    <scope>NUCLEOTIDE SEQUENCE</scope>
    <source>
        <strain evidence="2">Chongqing</strain>
    </source>
</reference>
<dbReference type="SUPFAM" id="SSF53098">
    <property type="entry name" value="Ribonuclease H-like"/>
    <property type="match status" value="1"/>
</dbReference>
<name>A0AAD5FCM0_SILAS</name>
<dbReference type="InterPro" id="IPR036397">
    <property type="entry name" value="RNaseH_sf"/>
</dbReference>
<feature type="domain" description="RNase H type-1" evidence="1">
    <location>
        <begin position="210"/>
        <end position="343"/>
    </location>
</feature>
<dbReference type="GO" id="GO:0004523">
    <property type="term" value="F:RNA-DNA hybrid ribonuclease activity"/>
    <property type="evidence" value="ECO:0007669"/>
    <property type="project" value="InterPro"/>
</dbReference>
<dbReference type="InterPro" id="IPR012337">
    <property type="entry name" value="RNaseH-like_sf"/>
</dbReference>
<proteinExistence type="predicted"/>
<evidence type="ECO:0000313" key="2">
    <source>
        <dbReference type="EMBL" id="KAI5610617.1"/>
    </source>
</evidence>
<dbReference type="GO" id="GO:0003676">
    <property type="term" value="F:nucleic acid binding"/>
    <property type="evidence" value="ECO:0007669"/>
    <property type="project" value="InterPro"/>
</dbReference>
<dbReference type="EMBL" id="MU572441">
    <property type="protein sequence ID" value="KAI5610617.1"/>
    <property type="molecule type" value="Genomic_DNA"/>
</dbReference>
<dbReference type="PROSITE" id="PS50879">
    <property type="entry name" value="RNASE_H_1"/>
    <property type="match status" value="1"/>
</dbReference>
<dbReference type="CDD" id="cd09276">
    <property type="entry name" value="Rnase_HI_RT_non_LTR"/>
    <property type="match status" value="1"/>
</dbReference>
<keyword evidence="3" id="KW-1185">Reference proteome</keyword>
<dbReference type="Proteomes" id="UP001205998">
    <property type="component" value="Unassembled WGS sequence"/>
</dbReference>
<protein>
    <recommendedName>
        <fullName evidence="1">RNase H type-1 domain-containing protein</fullName>
    </recommendedName>
</protein>
<gene>
    <name evidence="2" type="ORF">C0J50_9298</name>
</gene>
<evidence type="ECO:0000313" key="3">
    <source>
        <dbReference type="Proteomes" id="UP001205998"/>
    </source>
</evidence>
<sequence length="480" mass="54053">MGGIQRSSIMPVLVSKGKVAIKDSDKAEQLVEAFVKVHSNDNLSESVRRSNIDYGCLVYGSASRTLLKKIEVIQNQALRICCGAFRSSPIASLQVEMGELPLDLRRFKLRMRYWYGVKGHLGNHPVELILRECWEYECREITSFGWLVRKEVDKLEPKNHEIAPSVALPAIPPWLFHVPVIDLRVAKLLSNLGNNVPIELIVQQYIIREYDDALQVFTDGSKDPESERAAAAVYIPAFKKKIAKRLSDQVSVFATELLAVILALQWIEEVQPERTVICSDSMAALTSLRSGKSDSRQDLILEILQSLFRIGQLRVEVNFLWVPAHVGVGGNEMVDMLAKNALNHSMIDVNVALSRAEFKAVISSVVGKRWQELWNSGTTGRHLYLIQETVGKERKRLGNRWKDVIVTRLRIGHAALNSGLFRIGKHESGKCDKCGEPETVRHILYKCPAYERDRFQLIQELGLIGVGNISLKCSLHTPDQ</sequence>
<dbReference type="InterPro" id="IPR002156">
    <property type="entry name" value="RNaseH_domain"/>
</dbReference>
<dbReference type="AlphaFoldDB" id="A0AAD5FCM0"/>